<feature type="domain" description="BRCT" evidence="2">
    <location>
        <begin position="336"/>
        <end position="422"/>
    </location>
</feature>
<feature type="compositionally biased region" description="Basic and acidic residues" evidence="1">
    <location>
        <begin position="528"/>
        <end position="552"/>
    </location>
</feature>
<evidence type="ECO:0000259" key="2">
    <source>
        <dbReference type="PROSITE" id="PS50172"/>
    </source>
</evidence>
<feature type="domain" description="BRCT" evidence="2">
    <location>
        <begin position="3"/>
        <end position="114"/>
    </location>
</feature>
<dbReference type="HOGENOM" id="CLU_002149_0_0_1"/>
<dbReference type="STRING" id="559295.C5DDJ9"/>
<dbReference type="PANTHER" id="PTHR47667">
    <property type="entry name" value="REGULATOR OF TY1 TRANSPOSITION PROTEIN 107"/>
    <property type="match status" value="1"/>
</dbReference>
<dbReference type="InterPro" id="IPR001357">
    <property type="entry name" value="BRCT_dom"/>
</dbReference>
<dbReference type="OrthoDB" id="342264at2759"/>
<accession>C5DDJ9</accession>
<feature type="region of interest" description="Disordered" evidence="1">
    <location>
        <begin position="522"/>
        <end position="589"/>
    </location>
</feature>
<dbReference type="KEGG" id="lth:KLTH0C01584g"/>
<dbReference type="SUPFAM" id="SSF52113">
    <property type="entry name" value="BRCT domain"/>
    <property type="match status" value="2"/>
</dbReference>
<gene>
    <name evidence="3" type="ordered locus">KLTH0C01584g</name>
</gene>
<feature type="domain" description="BRCT" evidence="2">
    <location>
        <begin position="115"/>
        <end position="208"/>
    </location>
</feature>
<proteinExistence type="predicted"/>
<reference evidence="3 4" key="1">
    <citation type="journal article" date="2009" name="Genome Res.">
        <title>Comparative genomics of protoploid Saccharomycetaceae.</title>
        <authorList>
            <consortium name="The Genolevures Consortium"/>
            <person name="Souciet J.-L."/>
            <person name="Dujon B."/>
            <person name="Gaillardin C."/>
            <person name="Johnston M."/>
            <person name="Baret P.V."/>
            <person name="Cliften P."/>
            <person name="Sherman D.J."/>
            <person name="Weissenbach J."/>
            <person name="Westhof E."/>
            <person name="Wincker P."/>
            <person name="Jubin C."/>
            <person name="Poulain J."/>
            <person name="Barbe V."/>
            <person name="Segurens B."/>
            <person name="Artiguenave F."/>
            <person name="Anthouard V."/>
            <person name="Vacherie B."/>
            <person name="Val M.-E."/>
            <person name="Fulton R.S."/>
            <person name="Minx P."/>
            <person name="Wilson R."/>
            <person name="Durrens P."/>
            <person name="Jean G."/>
            <person name="Marck C."/>
            <person name="Martin T."/>
            <person name="Nikolski M."/>
            <person name="Rolland T."/>
            <person name="Seret M.-L."/>
            <person name="Casaregola S."/>
            <person name="Despons L."/>
            <person name="Fairhead C."/>
            <person name="Fischer G."/>
            <person name="Lafontaine I."/>
            <person name="Leh V."/>
            <person name="Lemaire M."/>
            <person name="de Montigny J."/>
            <person name="Neuveglise C."/>
            <person name="Thierry A."/>
            <person name="Blanc-Lenfle I."/>
            <person name="Bleykasten C."/>
            <person name="Diffels J."/>
            <person name="Fritsch E."/>
            <person name="Frangeul L."/>
            <person name="Goeffon A."/>
            <person name="Jauniaux N."/>
            <person name="Kachouri-Lafond R."/>
            <person name="Payen C."/>
            <person name="Potier S."/>
            <person name="Pribylova L."/>
            <person name="Ozanne C."/>
            <person name="Richard G.-F."/>
            <person name="Sacerdot C."/>
            <person name="Straub M.-L."/>
            <person name="Talla E."/>
        </authorList>
    </citation>
    <scope>NUCLEOTIDE SEQUENCE [LARGE SCALE GENOMIC DNA]</scope>
    <source>
        <strain evidence="4">ATCC 56472 / CBS 6340 / NRRL Y-8284</strain>
    </source>
</reference>
<dbReference type="CDD" id="cd00027">
    <property type="entry name" value="BRCT"/>
    <property type="match status" value="1"/>
</dbReference>
<dbReference type="GO" id="GO:0005634">
    <property type="term" value="C:nucleus"/>
    <property type="evidence" value="ECO:0007669"/>
    <property type="project" value="TreeGrafter"/>
</dbReference>
<dbReference type="InParanoid" id="C5DDJ9"/>
<dbReference type="GO" id="GO:0035361">
    <property type="term" value="C:Cul8-RING ubiquitin ligase complex"/>
    <property type="evidence" value="ECO:0007669"/>
    <property type="project" value="TreeGrafter"/>
</dbReference>
<dbReference type="EMBL" id="CU928167">
    <property type="protein sequence ID" value="CAR21860.1"/>
    <property type="molecule type" value="Genomic_DNA"/>
</dbReference>
<dbReference type="PANTHER" id="PTHR47667:SF1">
    <property type="entry name" value="REGULATOR OF TY1 TRANSPOSITION PROTEIN 107"/>
    <property type="match status" value="1"/>
</dbReference>
<dbReference type="Pfam" id="PF16771">
    <property type="entry name" value="RTT107_BRCT_6"/>
    <property type="match status" value="1"/>
</dbReference>
<feature type="region of interest" description="Disordered" evidence="1">
    <location>
        <begin position="602"/>
        <end position="622"/>
    </location>
</feature>
<evidence type="ECO:0000256" key="1">
    <source>
        <dbReference type="SAM" id="MobiDB-lite"/>
    </source>
</evidence>
<dbReference type="InterPro" id="IPR031906">
    <property type="entry name" value="RTT107_BRCT_6"/>
</dbReference>
<dbReference type="GO" id="GO:0006302">
    <property type="term" value="P:double-strand break repair"/>
    <property type="evidence" value="ECO:0007669"/>
    <property type="project" value="TreeGrafter"/>
</dbReference>
<keyword evidence="4" id="KW-1185">Reference proteome</keyword>
<evidence type="ECO:0000313" key="4">
    <source>
        <dbReference type="Proteomes" id="UP000002036"/>
    </source>
</evidence>
<evidence type="ECO:0000313" key="3">
    <source>
        <dbReference type="EMBL" id="CAR21860.1"/>
    </source>
</evidence>
<dbReference type="InterPro" id="IPR036420">
    <property type="entry name" value="BRCT_dom_sf"/>
</dbReference>
<dbReference type="AlphaFoldDB" id="C5DDJ9"/>
<dbReference type="FunCoup" id="C5DDJ9">
    <property type="interactions" value="91"/>
</dbReference>
<dbReference type="eggNOG" id="KOG2043">
    <property type="taxonomic scope" value="Eukaryota"/>
</dbReference>
<dbReference type="GeneID" id="8291156"/>
<dbReference type="Gene3D" id="3.40.50.10190">
    <property type="entry name" value="BRCT domain"/>
    <property type="match status" value="4"/>
</dbReference>
<name>C5DDJ9_LACTC</name>
<protein>
    <submittedName>
        <fullName evidence="3">KLTH0C01584p</fullName>
    </submittedName>
</protein>
<dbReference type="PROSITE" id="PS50172">
    <property type="entry name" value="BRCT"/>
    <property type="match status" value="3"/>
</dbReference>
<dbReference type="Proteomes" id="UP000002036">
    <property type="component" value="Chromosome C"/>
</dbReference>
<dbReference type="Pfam" id="PF12738">
    <property type="entry name" value="PTCB-BRCT"/>
    <property type="match status" value="1"/>
</dbReference>
<dbReference type="InterPro" id="IPR053036">
    <property type="entry name" value="CellCycle_DNARepair_Reg"/>
</dbReference>
<dbReference type="Pfam" id="PF16770">
    <property type="entry name" value="RTT107_BRCT_5"/>
    <property type="match status" value="1"/>
</dbReference>
<dbReference type="GO" id="GO:1990683">
    <property type="term" value="P:DNA double-strand break attachment to nuclear envelope"/>
    <property type="evidence" value="ECO:0007669"/>
    <property type="project" value="TreeGrafter"/>
</dbReference>
<dbReference type="SMART" id="SM00292">
    <property type="entry name" value="BRCT"/>
    <property type="match status" value="3"/>
</dbReference>
<dbReference type="RefSeq" id="XP_002552298.1">
    <property type="nucleotide sequence ID" value="XM_002552252.1"/>
</dbReference>
<sequence>MSASSKLFQGLNFVIVANKETEPETERIIEILENNSANKCTIYNVLENEAHQALDKDVFCKTFDFEVHAIIASTCDFWFYRLAAFDFLIPVVTSDWVNACVATRRITRASSFSPDSSHLLKNHQIYVSKHAFSPSEYTLYSAIVRALGGVCIDHLSSKTSHILTNDAQDPAIAAVADIKSLSIKYVLPTWAVAVFASGDLVSETPYSLDPHDRPEDVEDKSASTWELVQKTQVGSCTDFLCGHEFFFSSDLILPSQCFDFLVDFILAAGGNAIRHSEPMEISKFNGDCFLGQNSISEDFISANSRGLHKGNLSWLFHMWSLQSFVLPQFKLLLSPLRPPVFNKGQLILSYTNYLGQQRYYIQKLVEALGGVSTTELTKKNTHLLTCLPLGQKYEAALRWEGTCKIANHLWLEDCYRKQTQVPFVGTRYNEIPAPGGLSTKLGQMPLEINDEDLTDTILPQEADMPSQNHILLRGQDSATETPTQCEDVLPDNGIFPDPVTIPEEVPTPEEPHPQMQINIVEGTSSRQEPLEKHTEHKVSSKRAFDEFLKDDAFSPDQTLEPHKDNTPSSNIAAEGAPDIVGPQRDDLSQEATSYVPLRQASPNASFSSLPHDHSQFLPSSNSRKAKEKAALKLHTDMEALNEFEQNLKRKKNRSLLPEEIQKLNKLKEVGEKVREHLETVAGRPKGKSMKPYDIIAVCTGCHEEIDEFDLELLRRVGVTILKAVDVQCNTIIAPKKMRTAKFLTSFGFHPLKWALMPEFVSELLSIFRQTTPIQELPKPEDYLIPEIEPEVLKKTKLSTKVFQRAGIKSINLTEGVPGGEEVLSSILKAHGVLNVHMLPKKYTEEDVVINNGKKNSPTHILIAQKASQSKKFAKLCRNAGENKVMVVEWNWCVESIFTLEANLETSRYVVYRS</sequence>
<dbReference type="OMA" id="SWLYHLI"/>
<organism evidence="3 4">
    <name type="scientific">Lachancea thermotolerans (strain ATCC 56472 / CBS 6340 / NRRL Y-8284)</name>
    <name type="common">Yeast</name>
    <name type="synonym">Kluyveromyces thermotolerans</name>
    <dbReference type="NCBI Taxonomy" id="559295"/>
    <lineage>
        <taxon>Eukaryota</taxon>
        <taxon>Fungi</taxon>
        <taxon>Dikarya</taxon>
        <taxon>Ascomycota</taxon>
        <taxon>Saccharomycotina</taxon>
        <taxon>Saccharomycetes</taxon>
        <taxon>Saccharomycetales</taxon>
        <taxon>Saccharomycetaceae</taxon>
        <taxon>Lachancea</taxon>
    </lineage>
</organism>